<evidence type="ECO:0000313" key="2">
    <source>
        <dbReference type="EMBL" id="KAJ3604664.1"/>
    </source>
</evidence>
<dbReference type="EMBL" id="JANIIK010000044">
    <property type="protein sequence ID" value="KAJ3604664.1"/>
    <property type="molecule type" value="Genomic_DNA"/>
</dbReference>
<dbReference type="Proteomes" id="UP001148018">
    <property type="component" value="Unassembled WGS sequence"/>
</dbReference>
<reference evidence="2" key="1">
    <citation type="submission" date="2022-07" db="EMBL/GenBank/DDBJ databases">
        <title>Chromosome-level genome of Muraenolepis orangiensis.</title>
        <authorList>
            <person name="Kim J."/>
        </authorList>
    </citation>
    <scope>NUCLEOTIDE SEQUENCE</scope>
    <source>
        <strain evidence="2">KU_S4_2022</strain>
        <tissue evidence="2">Muscle</tissue>
    </source>
</reference>
<accession>A0A9Q0EDN2</accession>
<protein>
    <submittedName>
        <fullName evidence="2">Uncharacterized protein</fullName>
    </submittedName>
</protein>
<gene>
    <name evidence="2" type="ORF">NHX12_029404</name>
</gene>
<dbReference type="AlphaFoldDB" id="A0A9Q0EDN2"/>
<sequence>MSLRSLTPPADRLTLSHPPVQTHNVWPGLPEQRYPGVDPALVGRRSLWGPQGTEALYTQGPLRGRLASIQEDVLIRPSVNGRKLPGRSRRGEGL</sequence>
<proteinExistence type="predicted"/>
<evidence type="ECO:0000313" key="3">
    <source>
        <dbReference type="Proteomes" id="UP001148018"/>
    </source>
</evidence>
<name>A0A9Q0EDN2_9TELE</name>
<organism evidence="2 3">
    <name type="scientific">Muraenolepis orangiensis</name>
    <name type="common">Patagonian moray cod</name>
    <dbReference type="NCBI Taxonomy" id="630683"/>
    <lineage>
        <taxon>Eukaryota</taxon>
        <taxon>Metazoa</taxon>
        <taxon>Chordata</taxon>
        <taxon>Craniata</taxon>
        <taxon>Vertebrata</taxon>
        <taxon>Euteleostomi</taxon>
        <taxon>Actinopterygii</taxon>
        <taxon>Neopterygii</taxon>
        <taxon>Teleostei</taxon>
        <taxon>Neoteleostei</taxon>
        <taxon>Acanthomorphata</taxon>
        <taxon>Zeiogadaria</taxon>
        <taxon>Gadariae</taxon>
        <taxon>Gadiformes</taxon>
        <taxon>Muraenolepidoidei</taxon>
        <taxon>Muraenolepididae</taxon>
        <taxon>Muraenolepis</taxon>
    </lineage>
</organism>
<comment type="caution">
    <text evidence="2">The sequence shown here is derived from an EMBL/GenBank/DDBJ whole genome shotgun (WGS) entry which is preliminary data.</text>
</comment>
<keyword evidence="3" id="KW-1185">Reference proteome</keyword>
<evidence type="ECO:0000256" key="1">
    <source>
        <dbReference type="SAM" id="MobiDB-lite"/>
    </source>
</evidence>
<feature type="region of interest" description="Disordered" evidence="1">
    <location>
        <begin position="1"/>
        <end position="31"/>
    </location>
</feature>